<dbReference type="InterPro" id="IPR003661">
    <property type="entry name" value="HisK_dim/P_dom"/>
</dbReference>
<evidence type="ECO:0000256" key="13">
    <source>
        <dbReference type="ARBA" id="ARBA00022840"/>
    </source>
</evidence>
<keyword evidence="11" id="KW-0418">Kinase</keyword>
<evidence type="ECO:0000256" key="23">
    <source>
        <dbReference type="SAM" id="Phobius"/>
    </source>
</evidence>
<comment type="cofactor">
    <cofactor evidence="3">
        <name>Mg(2+)</name>
        <dbReference type="ChEBI" id="CHEBI:18420"/>
    </cofactor>
</comment>
<evidence type="ECO:0000256" key="3">
    <source>
        <dbReference type="ARBA" id="ARBA00001946"/>
    </source>
</evidence>
<evidence type="ECO:0000259" key="25">
    <source>
        <dbReference type="PROSITE" id="PS50885"/>
    </source>
</evidence>
<dbReference type="InterPro" id="IPR005467">
    <property type="entry name" value="His_kinase_dom"/>
</dbReference>
<reference evidence="27" key="1">
    <citation type="journal article" date="2019" name="Int. J. Syst. Evol. Microbiol.">
        <title>The Global Catalogue of Microorganisms (GCM) 10K type strain sequencing project: providing services to taxonomists for standard genome sequencing and annotation.</title>
        <authorList>
            <consortium name="The Broad Institute Genomics Platform"/>
            <consortium name="The Broad Institute Genome Sequencing Center for Infectious Disease"/>
            <person name="Wu L."/>
            <person name="Ma J."/>
        </authorList>
    </citation>
    <scope>NUCLEOTIDE SEQUENCE [LARGE SCALE GENOMIC DNA]</scope>
    <source>
        <strain evidence="27">CCUG 56401</strain>
    </source>
</reference>
<dbReference type="PANTHER" id="PTHR44936:SF9">
    <property type="entry name" value="SENSOR PROTEIN CREC"/>
    <property type="match status" value="1"/>
</dbReference>
<keyword evidence="20" id="KW-0464">Manganese</keyword>
<dbReference type="PANTHER" id="PTHR44936">
    <property type="entry name" value="SENSOR PROTEIN CREC"/>
    <property type="match status" value="1"/>
</dbReference>
<evidence type="ECO:0000256" key="7">
    <source>
        <dbReference type="ARBA" id="ARBA00022553"/>
    </source>
</evidence>
<dbReference type="RefSeq" id="WP_263249407.1">
    <property type="nucleotide sequence ID" value="NZ_BAABLT010000047.1"/>
</dbReference>
<evidence type="ECO:0000313" key="27">
    <source>
        <dbReference type="Proteomes" id="UP001597018"/>
    </source>
</evidence>
<proteinExistence type="predicted"/>
<dbReference type="InterPro" id="IPR004358">
    <property type="entry name" value="Sig_transdc_His_kin-like_C"/>
</dbReference>
<evidence type="ECO:0000256" key="17">
    <source>
        <dbReference type="ARBA" id="ARBA00023012"/>
    </source>
</evidence>
<dbReference type="PROSITE" id="PS50885">
    <property type="entry name" value="HAMP"/>
    <property type="match status" value="1"/>
</dbReference>
<dbReference type="SUPFAM" id="SSF47384">
    <property type="entry name" value="Homodimeric domain of signal transducing histidine kinase"/>
    <property type="match status" value="1"/>
</dbReference>
<dbReference type="EC" id="2.7.13.3" evidence="5"/>
<protein>
    <recommendedName>
        <fullName evidence="21">Signal transduction histidine-protein kinase/phosphatase MprB</fullName>
        <ecNumber evidence="5">2.7.13.3</ecNumber>
    </recommendedName>
    <alternativeName>
        <fullName evidence="22">Mycobacterial persistence regulator B</fullName>
    </alternativeName>
</protein>
<keyword evidence="12" id="KW-0378">Hydrolase</keyword>
<dbReference type="Pfam" id="PF18092">
    <property type="entry name" value="DraK_HK_N"/>
    <property type="match status" value="1"/>
</dbReference>
<comment type="caution">
    <text evidence="26">The sequence shown here is derived from an EMBL/GenBank/DDBJ whole genome shotgun (WGS) entry which is preliminary data.</text>
</comment>
<dbReference type="InterPro" id="IPR040868">
    <property type="entry name" value="DraK_HK_N"/>
</dbReference>
<evidence type="ECO:0000313" key="26">
    <source>
        <dbReference type="EMBL" id="MFD0924071.1"/>
    </source>
</evidence>
<evidence type="ECO:0000256" key="2">
    <source>
        <dbReference type="ARBA" id="ARBA00001936"/>
    </source>
</evidence>
<keyword evidence="9 23" id="KW-0812">Transmembrane</keyword>
<keyword evidence="23" id="KW-0472">Membrane</keyword>
<dbReference type="InterPro" id="IPR036890">
    <property type="entry name" value="HATPase_C_sf"/>
</dbReference>
<comment type="subcellular location">
    <subcellularLocation>
        <location evidence="4">Cell membrane</location>
        <topology evidence="4">Multi-pass membrane protein</topology>
    </subcellularLocation>
</comment>
<dbReference type="PRINTS" id="PR00344">
    <property type="entry name" value="BCTRLSENSOR"/>
</dbReference>
<keyword evidence="14" id="KW-0460">Magnesium</keyword>
<name>A0ABW3G532_9PSEU</name>
<feature type="domain" description="HAMP" evidence="25">
    <location>
        <begin position="148"/>
        <end position="200"/>
    </location>
</feature>
<keyword evidence="16 23" id="KW-1133">Transmembrane helix</keyword>
<accession>A0ABW3G532</accession>
<evidence type="ECO:0000256" key="11">
    <source>
        <dbReference type="ARBA" id="ARBA00022777"/>
    </source>
</evidence>
<dbReference type="SMART" id="SM00387">
    <property type="entry name" value="HATPase_c"/>
    <property type="match status" value="1"/>
</dbReference>
<dbReference type="Pfam" id="PF02518">
    <property type="entry name" value="HATPase_c"/>
    <property type="match status" value="1"/>
</dbReference>
<dbReference type="CDD" id="cd00075">
    <property type="entry name" value="HATPase"/>
    <property type="match status" value="1"/>
</dbReference>
<evidence type="ECO:0000256" key="4">
    <source>
        <dbReference type="ARBA" id="ARBA00004651"/>
    </source>
</evidence>
<evidence type="ECO:0000259" key="24">
    <source>
        <dbReference type="PROSITE" id="PS50109"/>
    </source>
</evidence>
<dbReference type="Pfam" id="PF00512">
    <property type="entry name" value="HisKA"/>
    <property type="match status" value="1"/>
</dbReference>
<dbReference type="Gene3D" id="1.10.287.130">
    <property type="match status" value="1"/>
</dbReference>
<dbReference type="InterPro" id="IPR036097">
    <property type="entry name" value="HisK_dim/P_sf"/>
</dbReference>
<evidence type="ECO:0000256" key="12">
    <source>
        <dbReference type="ARBA" id="ARBA00022801"/>
    </source>
</evidence>
<feature type="domain" description="Histidine kinase" evidence="24">
    <location>
        <begin position="208"/>
        <end position="408"/>
    </location>
</feature>
<evidence type="ECO:0000256" key="15">
    <source>
        <dbReference type="ARBA" id="ARBA00022912"/>
    </source>
</evidence>
<evidence type="ECO:0000256" key="9">
    <source>
        <dbReference type="ARBA" id="ARBA00022692"/>
    </source>
</evidence>
<evidence type="ECO:0000256" key="22">
    <source>
        <dbReference type="ARBA" id="ARBA00041776"/>
    </source>
</evidence>
<dbReference type="CDD" id="cd00082">
    <property type="entry name" value="HisKA"/>
    <property type="match status" value="1"/>
</dbReference>
<dbReference type="SMART" id="SM00388">
    <property type="entry name" value="HisKA"/>
    <property type="match status" value="1"/>
</dbReference>
<organism evidence="26 27">
    <name type="scientific">Saccharopolyspora rosea</name>
    <dbReference type="NCBI Taxonomy" id="524884"/>
    <lineage>
        <taxon>Bacteria</taxon>
        <taxon>Bacillati</taxon>
        <taxon>Actinomycetota</taxon>
        <taxon>Actinomycetes</taxon>
        <taxon>Pseudonocardiales</taxon>
        <taxon>Pseudonocardiaceae</taxon>
        <taxon>Saccharopolyspora</taxon>
    </lineage>
</organism>
<dbReference type="InterPro" id="IPR003660">
    <property type="entry name" value="HAMP_dom"/>
</dbReference>
<evidence type="ECO:0000256" key="18">
    <source>
        <dbReference type="ARBA" id="ARBA00023016"/>
    </source>
</evidence>
<keyword evidence="7" id="KW-0597">Phosphoprotein</keyword>
<dbReference type="InterPro" id="IPR050980">
    <property type="entry name" value="2C_sensor_his_kinase"/>
</dbReference>
<dbReference type="GO" id="GO:0005524">
    <property type="term" value="F:ATP binding"/>
    <property type="evidence" value="ECO:0007669"/>
    <property type="project" value="UniProtKB-KW"/>
</dbReference>
<evidence type="ECO:0000256" key="5">
    <source>
        <dbReference type="ARBA" id="ARBA00012438"/>
    </source>
</evidence>
<keyword evidence="13 26" id="KW-0067">ATP-binding</keyword>
<dbReference type="Gene3D" id="3.30.565.10">
    <property type="entry name" value="Histidine kinase-like ATPase, C-terminal domain"/>
    <property type="match status" value="1"/>
</dbReference>
<feature type="transmembrane region" description="Helical" evidence="23">
    <location>
        <begin position="124"/>
        <end position="145"/>
    </location>
</feature>
<evidence type="ECO:0000256" key="20">
    <source>
        <dbReference type="ARBA" id="ARBA00023211"/>
    </source>
</evidence>
<keyword evidence="18" id="KW-0346">Stress response</keyword>
<dbReference type="SUPFAM" id="SSF55874">
    <property type="entry name" value="ATPase domain of HSP90 chaperone/DNA topoisomerase II/histidine kinase"/>
    <property type="match status" value="1"/>
</dbReference>
<keyword evidence="6" id="KW-1003">Cell membrane</keyword>
<dbReference type="EMBL" id="JBHTIW010000058">
    <property type="protein sequence ID" value="MFD0924071.1"/>
    <property type="molecule type" value="Genomic_DNA"/>
</dbReference>
<comment type="cofactor">
    <cofactor evidence="2">
        <name>Mn(2+)</name>
        <dbReference type="ChEBI" id="CHEBI:29035"/>
    </cofactor>
</comment>
<comment type="catalytic activity">
    <reaction evidence="1">
        <text>ATP + protein L-histidine = ADP + protein N-phospho-L-histidine.</text>
        <dbReference type="EC" id="2.7.13.3"/>
    </reaction>
</comment>
<dbReference type="Gene3D" id="6.10.340.10">
    <property type="match status" value="1"/>
</dbReference>
<sequence length="424" mass="44923">MRRRILQATLLAVAVTAVVLGLPLGFSALKLVQDLTLADLSTRAQQIATLLDEQIATHRSVDLNAARLAVPAGARLIVRTQSHDYTYGPDPGEKPLVESVPMVQSGTVTIAAPSDPVRAQQFQVAGLVLMLVVLSAGTGTIVAIVTARRLADPLKHVAARAARLGAGDFRPDPQRHEVPELDRVADALDASGAALSHLVQRERELVGDVSHQLRSRLTALHLRLEALAAADDPEVSEEATAALEQAERLSGVLDDLLAAATEARARDAEPLDVSALLTDVAGEWRDPLRAEGRALRLKVTEGLLARATPARLREAIGVLLDNALRHGKGAVTLAARQGSATVVIEVSDAGPGVPDQLVPYVFERGFSGRGSTGVGLALARALVEADGGRLELSKARPAMFEVFLPMARADDVLGVPWRIESTPR</sequence>
<dbReference type="PROSITE" id="PS50109">
    <property type="entry name" value="HIS_KIN"/>
    <property type="match status" value="1"/>
</dbReference>
<evidence type="ECO:0000256" key="10">
    <source>
        <dbReference type="ARBA" id="ARBA00022741"/>
    </source>
</evidence>
<keyword evidence="27" id="KW-1185">Reference proteome</keyword>
<keyword evidence="15" id="KW-0904">Protein phosphatase</keyword>
<evidence type="ECO:0000256" key="14">
    <source>
        <dbReference type="ARBA" id="ARBA00022842"/>
    </source>
</evidence>
<evidence type="ECO:0000256" key="6">
    <source>
        <dbReference type="ARBA" id="ARBA00022475"/>
    </source>
</evidence>
<evidence type="ECO:0000256" key="8">
    <source>
        <dbReference type="ARBA" id="ARBA00022679"/>
    </source>
</evidence>
<evidence type="ECO:0000256" key="1">
    <source>
        <dbReference type="ARBA" id="ARBA00000085"/>
    </source>
</evidence>
<keyword evidence="8" id="KW-0808">Transferase</keyword>
<evidence type="ECO:0000256" key="21">
    <source>
        <dbReference type="ARBA" id="ARBA00040454"/>
    </source>
</evidence>
<gene>
    <name evidence="26" type="ORF">ACFQ16_30375</name>
</gene>
<dbReference type="InterPro" id="IPR003594">
    <property type="entry name" value="HATPase_dom"/>
</dbReference>
<keyword evidence="17" id="KW-0902">Two-component regulatory system</keyword>
<evidence type="ECO:0000256" key="19">
    <source>
        <dbReference type="ARBA" id="ARBA00023026"/>
    </source>
</evidence>
<keyword evidence="10" id="KW-0547">Nucleotide-binding</keyword>
<evidence type="ECO:0000256" key="16">
    <source>
        <dbReference type="ARBA" id="ARBA00022989"/>
    </source>
</evidence>
<dbReference type="Proteomes" id="UP001597018">
    <property type="component" value="Unassembled WGS sequence"/>
</dbReference>
<keyword evidence="19" id="KW-0843">Virulence</keyword>